<sequence length="43" mass="4845">MPTMTHQEWDAAALRLLGDPYVFAATSPRQQHEDWTHGVLAVP</sequence>
<gene>
    <name evidence="1" type="ORF">ACFPEN_35625</name>
</gene>
<dbReference type="EMBL" id="JBHSFS010000035">
    <property type="protein sequence ID" value="MFC4518190.1"/>
    <property type="molecule type" value="Genomic_DNA"/>
</dbReference>
<protein>
    <submittedName>
        <fullName evidence="1">Uncharacterized protein</fullName>
    </submittedName>
</protein>
<organism evidence="1 2">
    <name type="scientific">Streptomyces ehimensis</name>
    <dbReference type="NCBI Taxonomy" id="68195"/>
    <lineage>
        <taxon>Bacteria</taxon>
        <taxon>Bacillati</taxon>
        <taxon>Actinomycetota</taxon>
        <taxon>Actinomycetes</taxon>
        <taxon>Kitasatosporales</taxon>
        <taxon>Streptomycetaceae</taxon>
        <taxon>Streptomyces</taxon>
    </lineage>
</organism>
<reference evidence="2" key="1">
    <citation type="journal article" date="2019" name="Int. J. Syst. Evol. Microbiol.">
        <title>The Global Catalogue of Microorganisms (GCM) 10K type strain sequencing project: providing services to taxonomists for standard genome sequencing and annotation.</title>
        <authorList>
            <consortium name="The Broad Institute Genomics Platform"/>
            <consortium name="The Broad Institute Genome Sequencing Center for Infectious Disease"/>
            <person name="Wu L."/>
            <person name="Ma J."/>
        </authorList>
    </citation>
    <scope>NUCLEOTIDE SEQUENCE [LARGE SCALE GENOMIC DNA]</scope>
    <source>
        <strain evidence="2">CECT 8064</strain>
    </source>
</reference>
<evidence type="ECO:0000313" key="2">
    <source>
        <dbReference type="Proteomes" id="UP001595990"/>
    </source>
</evidence>
<dbReference type="Proteomes" id="UP001595990">
    <property type="component" value="Unassembled WGS sequence"/>
</dbReference>
<proteinExistence type="predicted"/>
<dbReference type="RefSeq" id="WP_358219515.1">
    <property type="nucleotide sequence ID" value="NZ_JBHSFS010000035.1"/>
</dbReference>
<keyword evidence="2" id="KW-1185">Reference proteome</keyword>
<comment type="caution">
    <text evidence="1">The sequence shown here is derived from an EMBL/GenBank/DDBJ whole genome shotgun (WGS) entry which is preliminary data.</text>
</comment>
<accession>A0ABV9BVQ8</accession>
<evidence type="ECO:0000313" key="1">
    <source>
        <dbReference type="EMBL" id="MFC4518190.1"/>
    </source>
</evidence>
<name>A0ABV9BVQ8_9ACTN</name>